<comment type="caution">
    <text evidence="3">The sequence shown here is derived from an EMBL/GenBank/DDBJ whole genome shotgun (WGS) entry which is preliminary data.</text>
</comment>
<dbReference type="PANTHER" id="PTHR43586">
    <property type="entry name" value="CYSTEINE DESULFURASE"/>
    <property type="match status" value="1"/>
</dbReference>
<dbReference type="PANTHER" id="PTHR43586:SF15">
    <property type="entry name" value="BLR3095 PROTEIN"/>
    <property type="match status" value="1"/>
</dbReference>
<dbReference type="InterPro" id="IPR000192">
    <property type="entry name" value="Aminotrans_V_dom"/>
</dbReference>
<evidence type="ECO:0000313" key="4">
    <source>
        <dbReference type="Proteomes" id="UP000609651"/>
    </source>
</evidence>
<dbReference type="EMBL" id="WTPX01000012">
    <property type="protein sequence ID" value="NNJ24630.1"/>
    <property type="molecule type" value="Genomic_DNA"/>
</dbReference>
<protein>
    <submittedName>
        <fullName evidence="3">Cysteine desulfurase</fullName>
        <ecNumber evidence="3">2.8.1.7</ecNumber>
    </submittedName>
</protein>
<dbReference type="InterPro" id="IPR015424">
    <property type="entry name" value="PyrdxlP-dep_Trfase"/>
</dbReference>
<evidence type="ECO:0000313" key="3">
    <source>
        <dbReference type="EMBL" id="NNJ24630.1"/>
    </source>
</evidence>
<reference evidence="3 4" key="1">
    <citation type="journal article" date="2020" name="Syst. Appl. Microbiol.">
        <title>Alienimonas chondri sp. nov., a novel planctomycete isolated from the biofilm of the red alga Chondrus crispus.</title>
        <authorList>
            <person name="Vitorino I."/>
            <person name="Albuquerque L."/>
            <person name="Wiegand S."/>
            <person name="Kallscheuer N."/>
            <person name="da Costa M.S."/>
            <person name="Lobo-da-Cunha A."/>
            <person name="Jogler C."/>
            <person name="Lage O.M."/>
        </authorList>
    </citation>
    <scope>NUCLEOTIDE SEQUENCE [LARGE SCALE GENOMIC DNA]</scope>
    <source>
        <strain evidence="3 4">LzC2</strain>
    </source>
</reference>
<gene>
    <name evidence="3" type="primary">csd_1</name>
    <name evidence="3" type="ORF">LzC2_06890</name>
</gene>
<evidence type="ECO:0000259" key="2">
    <source>
        <dbReference type="Pfam" id="PF00266"/>
    </source>
</evidence>
<keyword evidence="1" id="KW-0663">Pyridoxal phosphate</keyword>
<name>A0ABX1V9E3_9PLAN</name>
<dbReference type="EC" id="2.8.1.7" evidence="3"/>
<dbReference type="Gene3D" id="3.40.640.10">
    <property type="entry name" value="Type I PLP-dependent aspartate aminotransferase-like (Major domain)"/>
    <property type="match status" value="1"/>
</dbReference>
<dbReference type="RefSeq" id="WP_171183772.1">
    <property type="nucleotide sequence ID" value="NZ_WTPX01000012.1"/>
</dbReference>
<accession>A0ABX1V9E3</accession>
<keyword evidence="4" id="KW-1185">Reference proteome</keyword>
<dbReference type="SUPFAM" id="SSF53383">
    <property type="entry name" value="PLP-dependent transferases"/>
    <property type="match status" value="1"/>
</dbReference>
<organism evidence="3 4">
    <name type="scientific">Alienimonas chondri</name>
    <dbReference type="NCBI Taxonomy" id="2681879"/>
    <lineage>
        <taxon>Bacteria</taxon>
        <taxon>Pseudomonadati</taxon>
        <taxon>Planctomycetota</taxon>
        <taxon>Planctomycetia</taxon>
        <taxon>Planctomycetales</taxon>
        <taxon>Planctomycetaceae</taxon>
        <taxon>Alienimonas</taxon>
    </lineage>
</organism>
<dbReference type="InterPro" id="IPR015422">
    <property type="entry name" value="PyrdxlP-dep_Trfase_small"/>
</dbReference>
<dbReference type="GO" id="GO:0031071">
    <property type="term" value="F:cysteine desulfurase activity"/>
    <property type="evidence" value="ECO:0007669"/>
    <property type="project" value="UniProtKB-EC"/>
</dbReference>
<proteinExistence type="predicted"/>
<dbReference type="Proteomes" id="UP000609651">
    <property type="component" value="Unassembled WGS sequence"/>
</dbReference>
<sequence length="375" mass="40619">MPSDAFAALRAQMPVTERYAYFDHAAVAPLPAPAAAAMAEYAADFRDHGDVHWPKWRGRVEVVRRRFAELLNARQEEIAVIRSTTEAIGLVAEGIDWREGDNVVVPACEFPSNLLPWRNLASRGVEVREVAAENEQLDPAKVRDACDARTRVVAASWVAYATGWRNDPADLCQIAHDAGALFLLDAIQGLGVLPLDVGAVPIDFVCADGHKWLLGPEGAGVLYVRQERLSELRPLLVGWNSVQNAGNYGSSELELKETAARYEGGTYATACAAGLASSLDLLAPIPPAERGERLLAITDRLVDGLTSAACAIASNHRYDRRSGIVSFTPPDGESDGCAKRLLNEGIVVRVRHGRVRAAPHLYTSNEEVDRLVAAL</sequence>
<feature type="domain" description="Aminotransferase class V" evidence="2">
    <location>
        <begin position="21"/>
        <end position="359"/>
    </location>
</feature>
<keyword evidence="3" id="KW-0808">Transferase</keyword>
<evidence type="ECO:0000256" key="1">
    <source>
        <dbReference type="ARBA" id="ARBA00022898"/>
    </source>
</evidence>
<dbReference type="InterPro" id="IPR015421">
    <property type="entry name" value="PyrdxlP-dep_Trfase_major"/>
</dbReference>
<dbReference type="Pfam" id="PF00266">
    <property type="entry name" value="Aminotran_5"/>
    <property type="match status" value="1"/>
</dbReference>
<dbReference type="Gene3D" id="3.90.1150.10">
    <property type="entry name" value="Aspartate Aminotransferase, domain 1"/>
    <property type="match status" value="1"/>
</dbReference>